<dbReference type="Pfam" id="PF13306">
    <property type="entry name" value="LRR_5"/>
    <property type="match status" value="1"/>
</dbReference>
<sequence>MSKAVVYMGSSHEYQGDEEVTHVTIADGLVEIRYAAFRRCKGLNNLSFLKGSAVTTVGDSAFQLSGIITLQGMERVRKIGWSAFRYCVNLRTIEGLSCEEMGDWCFAFCTLLNSMKGWPASMTVIPASTFRDCTGMTTVDCDLAHVTSIGLNAFWGCTSLLPPSLSKKDADPAAVLTYLKEMASNEREAAHNAALAAEQDAERAAQAAEDSLLAELDAEDAAKKAGKKKKKKKKASGKKGAQQAEPADWRSDFQRYVQSDTMRAVDQRKRQRNLEEAARIMAAHEQKIAALRLPPSLDPTSPAPPAPPDALAETMEDIEAQIAALGLPPDFSPAPPPAAAPDAFLESLLASPPPAPHQSRGASLKESVAELHSSVFGAAEPLPPPDNYLLALLEKLPPDKAREIVEFAHSVVQR</sequence>
<dbReference type="PANTHER" id="PTHR45661:SF3">
    <property type="entry name" value="IG-LIKE DOMAIN-CONTAINING PROTEIN"/>
    <property type="match status" value="1"/>
</dbReference>
<keyword evidence="3" id="KW-1185">Reference proteome</keyword>
<dbReference type="PANTHER" id="PTHR45661">
    <property type="entry name" value="SURFACE ANTIGEN"/>
    <property type="match status" value="1"/>
</dbReference>
<dbReference type="InterPro" id="IPR026906">
    <property type="entry name" value="LRR_5"/>
</dbReference>
<proteinExistence type="predicted"/>
<feature type="compositionally biased region" description="Basic residues" evidence="1">
    <location>
        <begin position="224"/>
        <end position="237"/>
    </location>
</feature>
<protein>
    <recommendedName>
        <fullName evidence="4">Leucine-rich repeat protein</fullName>
    </recommendedName>
</protein>
<dbReference type="InterPro" id="IPR053139">
    <property type="entry name" value="Surface_bspA-like"/>
</dbReference>
<dbReference type="Proteomes" id="UP001165060">
    <property type="component" value="Unassembled WGS sequence"/>
</dbReference>
<organism evidence="2 3">
    <name type="scientific">Tetraparma gracilis</name>
    <dbReference type="NCBI Taxonomy" id="2962635"/>
    <lineage>
        <taxon>Eukaryota</taxon>
        <taxon>Sar</taxon>
        <taxon>Stramenopiles</taxon>
        <taxon>Ochrophyta</taxon>
        <taxon>Bolidophyceae</taxon>
        <taxon>Parmales</taxon>
        <taxon>Triparmaceae</taxon>
        <taxon>Tetraparma</taxon>
    </lineage>
</organism>
<evidence type="ECO:0000313" key="3">
    <source>
        <dbReference type="Proteomes" id="UP001165060"/>
    </source>
</evidence>
<name>A0ABQ6MYW8_9STRA</name>
<evidence type="ECO:0008006" key="4">
    <source>
        <dbReference type="Google" id="ProtNLM"/>
    </source>
</evidence>
<gene>
    <name evidence="2" type="ORF">TeGR_g7090</name>
</gene>
<feature type="region of interest" description="Disordered" evidence="1">
    <location>
        <begin position="348"/>
        <end position="367"/>
    </location>
</feature>
<reference evidence="2 3" key="1">
    <citation type="journal article" date="2023" name="Commun. Biol.">
        <title>Genome analysis of Parmales, the sister group of diatoms, reveals the evolutionary specialization of diatoms from phago-mixotrophs to photoautotrophs.</title>
        <authorList>
            <person name="Ban H."/>
            <person name="Sato S."/>
            <person name="Yoshikawa S."/>
            <person name="Yamada K."/>
            <person name="Nakamura Y."/>
            <person name="Ichinomiya M."/>
            <person name="Sato N."/>
            <person name="Blanc-Mathieu R."/>
            <person name="Endo H."/>
            <person name="Kuwata A."/>
            <person name="Ogata H."/>
        </authorList>
    </citation>
    <scope>NUCLEOTIDE SEQUENCE [LARGE SCALE GENOMIC DNA]</scope>
</reference>
<feature type="region of interest" description="Disordered" evidence="1">
    <location>
        <begin position="222"/>
        <end position="252"/>
    </location>
</feature>
<dbReference type="InterPro" id="IPR032675">
    <property type="entry name" value="LRR_dom_sf"/>
</dbReference>
<evidence type="ECO:0000313" key="2">
    <source>
        <dbReference type="EMBL" id="GMI36156.1"/>
    </source>
</evidence>
<comment type="caution">
    <text evidence="2">The sequence shown here is derived from an EMBL/GenBank/DDBJ whole genome shotgun (WGS) entry which is preliminary data.</text>
</comment>
<accession>A0ABQ6MYW8</accession>
<dbReference type="EMBL" id="BRYB01001908">
    <property type="protein sequence ID" value="GMI36156.1"/>
    <property type="molecule type" value="Genomic_DNA"/>
</dbReference>
<dbReference type="Gene3D" id="3.80.10.10">
    <property type="entry name" value="Ribonuclease Inhibitor"/>
    <property type="match status" value="1"/>
</dbReference>
<dbReference type="SUPFAM" id="SSF52058">
    <property type="entry name" value="L domain-like"/>
    <property type="match status" value="1"/>
</dbReference>
<evidence type="ECO:0000256" key="1">
    <source>
        <dbReference type="SAM" id="MobiDB-lite"/>
    </source>
</evidence>